<dbReference type="OMA" id="FVIYFPR"/>
<dbReference type="InterPro" id="IPR051415">
    <property type="entry name" value="LAAT-1"/>
</dbReference>
<evidence type="ECO:0000313" key="7">
    <source>
        <dbReference type="EMBL" id="KJA29666.1"/>
    </source>
</evidence>
<dbReference type="AlphaFoldDB" id="A0A0D2PN66"/>
<feature type="transmembrane region" description="Helical" evidence="6">
    <location>
        <begin position="241"/>
        <end position="264"/>
    </location>
</feature>
<evidence type="ECO:0000256" key="5">
    <source>
        <dbReference type="SAM" id="MobiDB-lite"/>
    </source>
</evidence>
<feature type="transmembrane region" description="Helical" evidence="6">
    <location>
        <begin position="211"/>
        <end position="235"/>
    </location>
</feature>
<evidence type="ECO:0000256" key="4">
    <source>
        <dbReference type="ARBA" id="ARBA00023136"/>
    </source>
</evidence>
<keyword evidence="3 6" id="KW-1133">Transmembrane helix</keyword>
<proteinExistence type="predicted"/>
<protein>
    <recommendedName>
        <fullName evidence="9">PQ-loop repeat-containing protein</fullName>
    </recommendedName>
</protein>
<feature type="transmembrane region" description="Helical" evidence="6">
    <location>
        <begin position="179"/>
        <end position="199"/>
    </location>
</feature>
<dbReference type="SMART" id="SM00679">
    <property type="entry name" value="CTNS"/>
    <property type="match status" value="2"/>
</dbReference>
<sequence>MSDECIQHHDWFNTVLTYGLCFGLVVSYLPQHLRIIMAKSSEGISAVFLFLGVASTSSSMFNMITLQAPIVRCCRVVSFGSCMEMSAGVIQMTLQWICFSAIFILYMIYYPEYLKYVVRTSEEVQLLSYPKEPVRSENWRMSIILAWSAAAHCVFAAFVTAYLLLYVPDSPTGIRAPQIATWATFLGVSSALLAMVQYTPQLLHTFRLKHVGALSIPMMMIQTPGGILMVVSVALRPGTDWTSWITFLFSAILQGILLAMCIVWKIRQRRLRVDDFGRPMDPQPYVLDEPASVISAPDDYPIIVREDTARSVDEPVAEEDEETPLLRRRERAAHAQGEAEAERGWSAWFGR</sequence>
<evidence type="ECO:0000256" key="3">
    <source>
        <dbReference type="ARBA" id="ARBA00022989"/>
    </source>
</evidence>
<feature type="transmembrane region" description="Helical" evidence="6">
    <location>
        <begin position="85"/>
        <end position="109"/>
    </location>
</feature>
<dbReference type="PANTHER" id="PTHR16201">
    <property type="entry name" value="SEVEN TRANSMEMBRANE PROTEIN 1-RELATED"/>
    <property type="match status" value="1"/>
</dbReference>
<evidence type="ECO:0000313" key="8">
    <source>
        <dbReference type="Proteomes" id="UP000054270"/>
    </source>
</evidence>
<dbReference type="OrthoDB" id="19344at2759"/>
<dbReference type="EMBL" id="KN817518">
    <property type="protein sequence ID" value="KJA29666.1"/>
    <property type="molecule type" value="Genomic_DNA"/>
</dbReference>
<dbReference type="InterPro" id="IPR006603">
    <property type="entry name" value="PQ-loop_rpt"/>
</dbReference>
<dbReference type="Gene3D" id="1.20.1280.290">
    <property type="match status" value="1"/>
</dbReference>
<reference evidence="8" key="1">
    <citation type="submission" date="2014-04" db="EMBL/GenBank/DDBJ databases">
        <title>Evolutionary Origins and Diversification of the Mycorrhizal Mutualists.</title>
        <authorList>
            <consortium name="DOE Joint Genome Institute"/>
            <consortium name="Mycorrhizal Genomics Consortium"/>
            <person name="Kohler A."/>
            <person name="Kuo A."/>
            <person name="Nagy L.G."/>
            <person name="Floudas D."/>
            <person name="Copeland A."/>
            <person name="Barry K.W."/>
            <person name="Cichocki N."/>
            <person name="Veneault-Fourrey C."/>
            <person name="LaButti K."/>
            <person name="Lindquist E.A."/>
            <person name="Lipzen A."/>
            <person name="Lundell T."/>
            <person name="Morin E."/>
            <person name="Murat C."/>
            <person name="Riley R."/>
            <person name="Ohm R."/>
            <person name="Sun H."/>
            <person name="Tunlid A."/>
            <person name="Henrissat B."/>
            <person name="Grigoriev I.V."/>
            <person name="Hibbett D.S."/>
            <person name="Martin F."/>
        </authorList>
    </citation>
    <scope>NUCLEOTIDE SEQUENCE [LARGE SCALE GENOMIC DNA]</scope>
    <source>
        <strain evidence="8">FD-334 SS-4</strain>
    </source>
</reference>
<evidence type="ECO:0000256" key="6">
    <source>
        <dbReference type="SAM" id="Phobius"/>
    </source>
</evidence>
<comment type="subcellular location">
    <subcellularLocation>
        <location evidence="1">Membrane</location>
        <topology evidence="1">Multi-pass membrane protein</topology>
    </subcellularLocation>
</comment>
<dbReference type="GO" id="GO:0016020">
    <property type="term" value="C:membrane"/>
    <property type="evidence" value="ECO:0007669"/>
    <property type="project" value="UniProtKB-SubCell"/>
</dbReference>
<keyword evidence="4 6" id="KW-0472">Membrane</keyword>
<dbReference type="PANTHER" id="PTHR16201:SF11">
    <property type="entry name" value="PQ-LOOP REPEAT-CONTAINING PROTEIN"/>
    <property type="match status" value="1"/>
</dbReference>
<keyword evidence="2 6" id="KW-0812">Transmembrane</keyword>
<evidence type="ECO:0000256" key="2">
    <source>
        <dbReference type="ARBA" id="ARBA00022692"/>
    </source>
</evidence>
<feature type="region of interest" description="Disordered" evidence="5">
    <location>
        <begin position="311"/>
        <end position="351"/>
    </location>
</feature>
<keyword evidence="8" id="KW-1185">Reference proteome</keyword>
<feature type="transmembrane region" description="Helical" evidence="6">
    <location>
        <begin position="43"/>
        <end position="65"/>
    </location>
</feature>
<dbReference type="Proteomes" id="UP000054270">
    <property type="component" value="Unassembled WGS sequence"/>
</dbReference>
<dbReference type="Pfam" id="PF04193">
    <property type="entry name" value="PQ-loop"/>
    <property type="match status" value="2"/>
</dbReference>
<organism evidence="7 8">
    <name type="scientific">Hypholoma sublateritium (strain FD-334 SS-4)</name>
    <dbReference type="NCBI Taxonomy" id="945553"/>
    <lineage>
        <taxon>Eukaryota</taxon>
        <taxon>Fungi</taxon>
        <taxon>Dikarya</taxon>
        <taxon>Basidiomycota</taxon>
        <taxon>Agaricomycotina</taxon>
        <taxon>Agaricomycetes</taxon>
        <taxon>Agaricomycetidae</taxon>
        <taxon>Agaricales</taxon>
        <taxon>Agaricineae</taxon>
        <taxon>Strophariaceae</taxon>
        <taxon>Hypholoma</taxon>
    </lineage>
</organism>
<accession>A0A0D2PN66</accession>
<gene>
    <name evidence="7" type="ORF">HYPSUDRAFT_81319</name>
</gene>
<name>A0A0D2PN66_HYPSF</name>
<feature type="transmembrane region" description="Helical" evidence="6">
    <location>
        <begin position="12"/>
        <end position="31"/>
    </location>
</feature>
<evidence type="ECO:0008006" key="9">
    <source>
        <dbReference type="Google" id="ProtNLM"/>
    </source>
</evidence>
<evidence type="ECO:0000256" key="1">
    <source>
        <dbReference type="ARBA" id="ARBA00004141"/>
    </source>
</evidence>
<feature type="transmembrane region" description="Helical" evidence="6">
    <location>
        <begin position="144"/>
        <end position="167"/>
    </location>
</feature>